<feature type="domain" description="Lumazine-binding" evidence="11">
    <location>
        <begin position="96"/>
        <end position="192"/>
    </location>
</feature>
<accession>Q1AWA0</accession>
<evidence type="ECO:0000256" key="6">
    <source>
        <dbReference type="ARBA" id="ARBA00022619"/>
    </source>
</evidence>
<dbReference type="eggNOG" id="COG0307">
    <property type="taxonomic scope" value="Bacteria"/>
</dbReference>
<dbReference type="GO" id="GO:0004746">
    <property type="term" value="F:riboflavin synthase activity"/>
    <property type="evidence" value="ECO:0007669"/>
    <property type="project" value="UniProtKB-UniRule"/>
</dbReference>
<dbReference type="Gene3D" id="2.40.30.20">
    <property type="match status" value="2"/>
</dbReference>
<evidence type="ECO:0000259" key="11">
    <source>
        <dbReference type="PROSITE" id="PS51177"/>
    </source>
</evidence>
<evidence type="ECO:0000256" key="3">
    <source>
        <dbReference type="ARBA" id="ARBA00004887"/>
    </source>
</evidence>
<feature type="repeat" description="Lumazine-binding" evidence="10">
    <location>
        <begin position="1"/>
        <end position="95"/>
    </location>
</feature>
<comment type="pathway">
    <text evidence="3">Cofactor biosynthesis; riboflavin biosynthesis; riboflavin from 2-hydroxy-3-oxobutyl phosphate and 5-amino-6-(D-ribitylamino)uracil: step 2/2.</text>
</comment>
<dbReference type="Pfam" id="PF00677">
    <property type="entry name" value="Lum_binding"/>
    <property type="match status" value="2"/>
</dbReference>
<evidence type="ECO:0000256" key="2">
    <source>
        <dbReference type="ARBA" id="ARBA00002803"/>
    </source>
</evidence>
<dbReference type="PANTHER" id="PTHR21098:SF12">
    <property type="entry name" value="RIBOFLAVIN SYNTHASE"/>
    <property type="match status" value="1"/>
</dbReference>
<keyword evidence="7" id="KW-0808">Transferase</keyword>
<evidence type="ECO:0000256" key="7">
    <source>
        <dbReference type="ARBA" id="ARBA00022679"/>
    </source>
</evidence>
<dbReference type="InterPro" id="IPR026017">
    <property type="entry name" value="Lumazine-bd_dom"/>
</dbReference>
<dbReference type="PIRSF" id="PIRSF000498">
    <property type="entry name" value="Riboflavin_syn_A"/>
    <property type="match status" value="1"/>
</dbReference>
<sequence>MFTGLVEEVGRVVGVGGGEMRSLAVAAGRVLEGTREGDSVAVNGVCLTVERREGEALVFNAMPETLRRTALGGLLPGSPVNLERAMPAGGRFGGHVVQGHVDGVGEVRGVRPEGGAEIWTFGAPEGVLRYTVEKGSICVDGISLTVVSVKDDSFTVSILPQTKESTNLRELGVGARVNLEADLIAKYVERLLPHVVRVSGGFERSVERDAV</sequence>
<dbReference type="KEGG" id="rxy:Rxyl_1365"/>
<evidence type="ECO:0000256" key="4">
    <source>
        <dbReference type="ARBA" id="ARBA00012827"/>
    </source>
</evidence>
<dbReference type="NCBIfam" id="NF006767">
    <property type="entry name" value="PRK09289.1"/>
    <property type="match status" value="1"/>
</dbReference>
<dbReference type="InterPro" id="IPR001783">
    <property type="entry name" value="Lumazine-bd"/>
</dbReference>
<dbReference type="SUPFAM" id="SSF63380">
    <property type="entry name" value="Riboflavin synthase domain-like"/>
    <property type="match status" value="2"/>
</dbReference>
<dbReference type="PhylomeDB" id="Q1AWA0"/>
<evidence type="ECO:0000256" key="9">
    <source>
        <dbReference type="NCBIfam" id="TIGR00187"/>
    </source>
</evidence>
<feature type="repeat" description="Lumazine-binding" evidence="10">
    <location>
        <begin position="96"/>
        <end position="192"/>
    </location>
</feature>
<comment type="catalytic activity">
    <reaction evidence="1">
        <text>2 6,7-dimethyl-8-(1-D-ribityl)lumazine + H(+) = 5-amino-6-(D-ribitylamino)uracil + riboflavin</text>
        <dbReference type="Rhea" id="RHEA:20772"/>
        <dbReference type="ChEBI" id="CHEBI:15378"/>
        <dbReference type="ChEBI" id="CHEBI:15934"/>
        <dbReference type="ChEBI" id="CHEBI:57986"/>
        <dbReference type="ChEBI" id="CHEBI:58201"/>
        <dbReference type="EC" id="2.5.1.9"/>
    </reaction>
</comment>
<keyword evidence="6" id="KW-0686">Riboflavin biosynthesis</keyword>
<organism evidence="12 13">
    <name type="scientific">Rubrobacter xylanophilus (strain DSM 9941 / JCM 11954 / NBRC 16129 / PRD-1)</name>
    <dbReference type="NCBI Taxonomy" id="266117"/>
    <lineage>
        <taxon>Bacteria</taxon>
        <taxon>Bacillati</taxon>
        <taxon>Actinomycetota</taxon>
        <taxon>Rubrobacteria</taxon>
        <taxon>Rubrobacterales</taxon>
        <taxon>Rubrobacteraceae</taxon>
        <taxon>Rubrobacter</taxon>
    </lineage>
</organism>
<dbReference type="EC" id="2.5.1.9" evidence="4 9"/>
<dbReference type="HOGENOM" id="CLU_034388_2_0_11"/>
<dbReference type="FunFam" id="2.40.30.20:FF:000004">
    <property type="entry name" value="Riboflavin synthase, alpha subunit"/>
    <property type="match status" value="1"/>
</dbReference>
<dbReference type="AlphaFoldDB" id="Q1AWA0"/>
<dbReference type="PROSITE" id="PS51177">
    <property type="entry name" value="LUMAZINE_BIND"/>
    <property type="match status" value="2"/>
</dbReference>
<gene>
    <name evidence="12" type="ordered locus">Rxyl_1365</name>
</gene>
<evidence type="ECO:0000313" key="12">
    <source>
        <dbReference type="EMBL" id="ABG04328.1"/>
    </source>
</evidence>
<dbReference type="PANTHER" id="PTHR21098">
    <property type="entry name" value="RIBOFLAVIN SYNTHASE ALPHA CHAIN"/>
    <property type="match status" value="1"/>
</dbReference>
<keyword evidence="13" id="KW-1185">Reference proteome</keyword>
<feature type="domain" description="Lumazine-binding" evidence="11">
    <location>
        <begin position="1"/>
        <end position="95"/>
    </location>
</feature>
<evidence type="ECO:0000256" key="1">
    <source>
        <dbReference type="ARBA" id="ARBA00000968"/>
    </source>
</evidence>
<evidence type="ECO:0000256" key="8">
    <source>
        <dbReference type="ARBA" id="ARBA00022737"/>
    </source>
</evidence>
<name>Q1AWA0_RUBXD</name>
<dbReference type="CDD" id="cd00402">
    <property type="entry name" value="Riboflavin_synthase_like"/>
    <property type="match status" value="1"/>
</dbReference>
<evidence type="ECO:0000313" key="13">
    <source>
        <dbReference type="Proteomes" id="UP000006637"/>
    </source>
</evidence>
<dbReference type="EMBL" id="CP000386">
    <property type="protein sequence ID" value="ABG04328.1"/>
    <property type="molecule type" value="Genomic_DNA"/>
</dbReference>
<dbReference type="NCBIfam" id="TIGR00187">
    <property type="entry name" value="ribE"/>
    <property type="match status" value="1"/>
</dbReference>
<dbReference type="STRING" id="266117.Rxyl_1365"/>
<proteinExistence type="predicted"/>
<comment type="function">
    <text evidence="2">Catalyzes the dismutation of two molecules of 6,7-dimethyl-8-ribityllumazine, resulting in the formation of riboflavin and 5-amino-6-(D-ribitylamino)uracil.</text>
</comment>
<reference evidence="12 13" key="1">
    <citation type="submission" date="2006-06" db="EMBL/GenBank/DDBJ databases">
        <title>Complete sequence of Rubrobacter xylanophilus DSM 9941.</title>
        <authorList>
            <consortium name="US DOE Joint Genome Institute"/>
            <person name="Copeland A."/>
            <person name="Lucas S."/>
            <person name="Lapidus A."/>
            <person name="Barry K."/>
            <person name="Detter J.C."/>
            <person name="Glavina del Rio T."/>
            <person name="Hammon N."/>
            <person name="Israni S."/>
            <person name="Dalin E."/>
            <person name="Tice H."/>
            <person name="Pitluck S."/>
            <person name="Munk A.C."/>
            <person name="Brettin T."/>
            <person name="Bruce D."/>
            <person name="Han C."/>
            <person name="Tapia R."/>
            <person name="Gilna P."/>
            <person name="Schmutz J."/>
            <person name="Larimer F."/>
            <person name="Land M."/>
            <person name="Hauser L."/>
            <person name="Kyrpides N."/>
            <person name="Lykidis A."/>
            <person name="da Costa M.S."/>
            <person name="Rainey F.A."/>
            <person name="Empadinhas N."/>
            <person name="Jolivet E."/>
            <person name="Battista J.R."/>
            <person name="Richardson P."/>
        </authorList>
    </citation>
    <scope>NUCLEOTIDE SEQUENCE [LARGE SCALE GENOMIC DNA]</scope>
    <source>
        <strain evidence="13">DSM 9941 / NBRC 16129 / PRD-1</strain>
    </source>
</reference>
<evidence type="ECO:0000256" key="10">
    <source>
        <dbReference type="PROSITE-ProRule" id="PRU00524"/>
    </source>
</evidence>
<dbReference type="OrthoDB" id="9788537at2"/>
<evidence type="ECO:0000256" key="5">
    <source>
        <dbReference type="ARBA" id="ARBA00013950"/>
    </source>
</evidence>
<dbReference type="InterPro" id="IPR017938">
    <property type="entry name" value="Riboflavin_synthase-like_b-brl"/>
</dbReference>
<dbReference type="GO" id="GO:0009231">
    <property type="term" value="P:riboflavin biosynthetic process"/>
    <property type="evidence" value="ECO:0007669"/>
    <property type="project" value="UniProtKB-KW"/>
</dbReference>
<dbReference type="InterPro" id="IPR023366">
    <property type="entry name" value="ATP_synth_asu-like_sf"/>
</dbReference>
<keyword evidence="8" id="KW-0677">Repeat</keyword>
<protein>
    <recommendedName>
        <fullName evidence="5 9">Riboflavin synthase</fullName>
        <ecNumber evidence="4 9">2.5.1.9</ecNumber>
    </recommendedName>
</protein>
<dbReference type="Proteomes" id="UP000006637">
    <property type="component" value="Chromosome"/>
</dbReference>